<evidence type="ECO:0000313" key="4">
    <source>
        <dbReference type="Proteomes" id="UP000231564"/>
    </source>
</evidence>
<accession>A0A2H1E9D1</accession>
<evidence type="ECO:0000256" key="1">
    <source>
        <dbReference type="ARBA" id="ARBA00022729"/>
    </source>
</evidence>
<dbReference type="STRING" id="1349785.GCA_000509405_00791"/>
<gene>
    <name evidence="3" type="ORF">MARIT_1397</name>
</gene>
<evidence type="ECO:0000259" key="2">
    <source>
        <dbReference type="Pfam" id="PF18962"/>
    </source>
</evidence>
<keyword evidence="1" id="KW-0732">Signal</keyword>
<name>A0A2H1E9D1_9FLAO</name>
<dbReference type="Proteomes" id="UP000231564">
    <property type="component" value="Chromosome MARIT"/>
</dbReference>
<reference evidence="3 4" key="1">
    <citation type="submission" date="2016-11" db="EMBL/GenBank/DDBJ databases">
        <authorList>
            <person name="Jaros S."/>
            <person name="Januszkiewicz K."/>
            <person name="Wedrychowicz H."/>
        </authorList>
    </citation>
    <scope>NUCLEOTIDE SEQUENCE [LARGE SCALE GENOMIC DNA]</scope>
    <source>
        <strain evidence="3">NCIMB 2154T</strain>
    </source>
</reference>
<dbReference type="EMBL" id="LT634361">
    <property type="protein sequence ID" value="SFZ82011.1"/>
    <property type="molecule type" value="Genomic_DNA"/>
</dbReference>
<dbReference type="Pfam" id="PF18962">
    <property type="entry name" value="Por_Secre_tail"/>
    <property type="match status" value="1"/>
</dbReference>
<dbReference type="NCBIfam" id="TIGR04183">
    <property type="entry name" value="Por_Secre_tail"/>
    <property type="match status" value="1"/>
</dbReference>
<dbReference type="KEGG" id="tmar:MARIT_1397"/>
<evidence type="ECO:0000313" key="3">
    <source>
        <dbReference type="EMBL" id="SFZ82011.1"/>
    </source>
</evidence>
<organism evidence="3 4">
    <name type="scientific">Tenacibaculum maritimum NCIMB 2154</name>
    <dbReference type="NCBI Taxonomy" id="1349785"/>
    <lineage>
        <taxon>Bacteria</taxon>
        <taxon>Pseudomonadati</taxon>
        <taxon>Bacteroidota</taxon>
        <taxon>Flavobacteriia</taxon>
        <taxon>Flavobacteriales</taxon>
        <taxon>Flavobacteriaceae</taxon>
        <taxon>Tenacibaculum</taxon>
    </lineage>
</organism>
<dbReference type="AlphaFoldDB" id="A0A2H1E9D1"/>
<sequence length="327" mass="36990">MIKSYNIINMNKKLLFFTLLLISYSSFGQKFNLIWEENFNGYRIPSGVEGESDGDNTTNKPINIGDYTDSFSKWTIDASNASLQNFSDYAAVFRTNAYFDPHFRVQDTHGTEITAPEGGHINWITESIDVSKHKNVSVNMFIQEIGNHETSDYIDVYYSVDNGVNYTRIENWNNLGDANHTLTGNTSISDSCNPDRDFENQTIYFSVPENSTSLKIKVTFRNSSVSENFILDDVRVFGVPSTLNVAENTLASFSMHPNPSQHTVKLEGKEQFERIEIYTISGSLIYSESNISKNNHIINISNFSTGVYLVKTTTHNAHQSTQKLTIK</sequence>
<feature type="domain" description="Secretion system C-terminal sorting" evidence="2">
    <location>
        <begin position="256"/>
        <end position="326"/>
    </location>
</feature>
<protein>
    <recommendedName>
        <fullName evidence="2">Secretion system C-terminal sorting domain-containing protein</fullName>
    </recommendedName>
</protein>
<proteinExistence type="predicted"/>
<dbReference type="Gene3D" id="2.60.120.260">
    <property type="entry name" value="Galactose-binding domain-like"/>
    <property type="match status" value="1"/>
</dbReference>
<keyword evidence="4" id="KW-1185">Reference proteome</keyword>
<dbReference type="InterPro" id="IPR026444">
    <property type="entry name" value="Secre_tail"/>
</dbReference>